<organism evidence="1 2">
    <name type="scientific">Anopheles quadriannulatus</name>
    <name type="common">Mosquito</name>
    <dbReference type="NCBI Taxonomy" id="34691"/>
    <lineage>
        <taxon>Eukaryota</taxon>
        <taxon>Metazoa</taxon>
        <taxon>Ecdysozoa</taxon>
        <taxon>Arthropoda</taxon>
        <taxon>Hexapoda</taxon>
        <taxon>Insecta</taxon>
        <taxon>Pterygota</taxon>
        <taxon>Neoptera</taxon>
        <taxon>Endopterygota</taxon>
        <taxon>Diptera</taxon>
        <taxon>Nematocera</taxon>
        <taxon>Culicoidea</taxon>
        <taxon>Culicidae</taxon>
        <taxon>Anophelinae</taxon>
        <taxon>Anopheles</taxon>
    </lineage>
</organism>
<accession>A0A182XU62</accession>
<proteinExistence type="predicted"/>
<evidence type="ECO:0000313" key="1">
    <source>
        <dbReference type="EnsemblMetazoa" id="AQUA015343-PB"/>
    </source>
</evidence>
<dbReference type="Proteomes" id="UP000076407">
    <property type="component" value="Unassembled WGS sequence"/>
</dbReference>
<dbReference type="VEuPathDB" id="VectorBase:AQUA015343"/>
<evidence type="ECO:0000313" key="2">
    <source>
        <dbReference type="Proteomes" id="UP000076407"/>
    </source>
</evidence>
<reference evidence="2" key="1">
    <citation type="submission" date="2013-03" db="EMBL/GenBank/DDBJ databases">
        <title>The Genome Sequence of Anopheles quadriannulatus QUAD4_A.</title>
        <authorList>
            <consortium name="The Broad Institute Genomics Platform"/>
            <person name="Neafsey D.E."/>
            <person name="Howell P."/>
            <person name="Walker B."/>
            <person name="Young S.K."/>
            <person name="Zeng Q."/>
            <person name="Gargeya S."/>
            <person name="Fitzgerald M."/>
            <person name="Haas B."/>
            <person name="Abouelleil A."/>
            <person name="Allen A.W."/>
            <person name="Alvarado L."/>
            <person name="Arachchi H.M."/>
            <person name="Berlin A.M."/>
            <person name="Chapman S.B."/>
            <person name="Gainer-Dewar J."/>
            <person name="Goldberg J."/>
            <person name="Griggs A."/>
            <person name="Gujja S."/>
            <person name="Hansen M."/>
            <person name="Howarth C."/>
            <person name="Imamovic A."/>
            <person name="Ireland A."/>
            <person name="Larimer J."/>
            <person name="McCowan C."/>
            <person name="Murphy C."/>
            <person name="Pearson M."/>
            <person name="Poon T.W."/>
            <person name="Priest M."/>
            <person name="Roberts A."/>
            <person name="Saif S."/>
            <person name="Shea T."/>
            <person name="Sisk P."/>
            <person name="Sykes S."/>
            <person name="Wortman J."/>
            <person name="Nusbaum C."/>
            <person name="Birren B."/>
        </authorList>
    </citation>
    <scope>NUCLEOTIDE SEQUENCE [LARGE SCALE GENOMIC DNA]</scope>
    <source>
        <strain evidence="2">SANGQUA</strain>
    </source>
</reference>
<protein>
    <submittedName>
        <fullName evidence="1">Uncharacterized protein</fullName>
    </submittedName>
</protein>
<dbReference type="EnsemblMetazoa" id="AQUA015343-RB">
    <property type="protein sequence ID" value="AQUA015343-PB"/>
    <property type="gene ID" value="AQUA015343"/>
</dbReference>
<reference evidence="1" key="2">
    <citation type="submission" date="2020-05" db="UniProtKB">
        <authorList>
            <consortium name="EnsemblMetazoa"/>
        </authorList>
    </citation>
    <scope>IDENTIFICATION</scope>
    <source>
        <strain evidence="1">SANGQUA</strain>
    </source>
</reference>
<dbReference type="EnsemblMetazoa" id="AQUA015343-RA">
    <property type="protein sequence ID" value="AQUA015343-PA"/>
    <property type="gene ID" value="AQUA015343"/>
</dbReference>
<name>A0A182XU62_ANOQN</name>
<dbReference type="AlphaFoldDB" id="A0A182XU62"/>
<keyword evidence="2" id="KW-1185">Reference proteome</keyword>
<sequence length="36" mass="4276">MKYKTSSPYKGCFTTTDNSVEYFWKNSSVFYLIILI</sequence>